<comment type="subcellular location">
    <subcellularLocation>
        <location evidence="5">Nucleus</location>
    </subcellularLocation>
</comment>
<dbReference type="PANTHER" id="PTHR11850">
    <property type="entry name" value="HOMEOBOX PROTEIN TRANSCRIPTION FACTORS"/>
    <property type="match status" value="1"/>
</dbReference>
<evidence type="ECO:0000256" key="5">
    <source>
        <dbReference type="PROSITE-ProRule" id="PRU00108"/>
    </source>
</evidence>
<dbReference type="SMART" id="SM00389">
    <property type="entry name" value="HOX"/>
    <property type="match status" value="1"/>
</dbReference>
<evidence type="ECO:0000256" key="2">
    <source>
        <dbReference type="ARBA" id="ARBA00023155"/>
    </source>
</evidence>
<feature type="region of interest" description="Disordered" evidence="6">
    <location>
        <begin position="611"/>
        <end position="630"/>
    </location>
</feature>
<accession>R7Z648</accession>
<dbReference type="GO" id="GO:0005634">
    <property type="term" value="C:nucleus"/>
    <property type="evidence" value="ECO:0007669"/>
    <property type="project" value="UniProtKB-SubCell"/>
</dbReference>
<feature type="domain" description="Homeobox" evidence="7">
    <location>
        <begin position="177"/>
        <end position="240"/>
    </location>
</feature>
<dbReference type="OrthoDB" id="5399138at2759"/>
<feature type="region of interest" description="Disordered" evidence="6">
    <location>
        <begin position="581"/>
        <end position="600"/>
    </location>
</feature>
<dbReference type="InterPro" id="IPR006600">
    <property type="entry name" value="HTH_CenpB_DNA-bd_dom"/>
</dbReference>
<evidence type="ECO:0000313" key="10">
    <source>
        <dbReference type="Proteomes" id="UP000016924"/>
    </source>
</evidence>
<sequence>METNNIDMAAFFDFSDASLPDLSEPIPDFVVPESLIPPASGTCPSHPGIHDCLCHGFMINPHISDPTLGNHKDVEFNNDFSSWIPRYSKPEQACNYCRSRQLECFKTFEGQKSCSPCNALFRSCSFDEVQQPEKRQRGLLDTLDNVPENECRELGGLTGIKSLRSLGHTLGNVDGDWASRKSGVRFTLPQLKALKNWMDEHRDNPYPTEEEKEELRNRTGLKAVQISNWLANARRRNKSKRNSRCASPSLGPSTPTFNATSTAIDVPRDLRVGPSGKCWEVMNPLERWQHSPPENEPAPLTAIVSAVHQYSPPESTQNRHNHDSESSGCFSNAASLFMAPSTTSLEERQSSHSTGSFGSFGSAWSHGSRGSFNSFGSFGSSQRERRRRRRRPAARPVQKTPQDASRIFQCTFCTDTFKSKYDWSRHEKSLHLSLEKWICAPLGDVITCVETGRKKCVFCNALDPSPEHLQNHNHDACEEKGLDARTFYRKDHLRQHLRLMHGCKMTDSMDSWKAEVTTVDSRCGFCGQRFTKWQDRNDHLAKEFRNGAKMKDWKGCRGLSAEVHALVTSAMPPYLIGEESTSVDPFSASNPASNPASMGNQHQLLGMSATHEDCPVDSGQGSSITSPTSAGLQPADILAMPNRPNQTVATCWEILTIRLGRFAQEQLIKGAPVSDDMLQREARLILYDNDDSWNQTAADNPEWLTLFKKAHGLDNSQNVDMRDVLEDLGVLGDFDLDELYGAGKKWSATKETIPEQACFVNGGECLPFLTNQAGGLAAWGPGAVENEPVSVSMIDTPLITSGGSSSALHTDLMDVGHFDAMDCITDTGFLTTYMHF</sequence>
<dbReference type="Gene3D" id="4.10.240.10">
    <property type="entry name" value="Zn(2)-C6 fungal-type DNA-binding domain"/>
    <property type="match status" value="1"/>
</dbReference>
<feature type="compositionally biased region" description="Basic residues" evidence="6">
    <location>
        <begin position="384"/>
        <end position="393"/>
    </location>
</feature>
<protein>
    <recommendedName>
        <fullName evidence="11">Homeobox and C2H2 transcription factor</fullName>
    </recommendedName>
</protein>
<evidence type="ECO:0008006" key="11">
    <source>
        <dbReference type="Google" id="ProtNLM"/>
    </source>
</evidence>
<evidence type="ECO:0000256" key="4">
    <source>
        <dbReference type="PROSITE-ProRule" id="PRU00042"/>
    </source>
</evidence>
<dbReference type="Gene3D" id="1.10.10.60">
    <property type="entry name" value="Homeodomain-like"/>
    <property type="match status" value="1"/>
</dbReference>
<dbReference type="OMA" id="HLESHNF"/>
<reference evidence="10" key="1">
    <citation type="submission" date="2012-06" db="EMBL/GenBank/DDBJ databases">
        <title>The genome sequence of Coniosporium apollinis CBS 100218.</title>
        <authorList>
            <consortium name="The Broad Institute Genome Sequencing Platform"/>
            <person name="Cuomo C."/>
            <person name="Gorbushina A."/>
            <person name="Noack S."/>
            <person name="Walker B."/>
            <person name="Young S.K."/>
            <person name="Zeng Q."/>
            <person name="Gargeya S."/>
            <person name="Fitzgerald M."/>
            <person name="Haas B."/>
            <person name="Abouelleil A."/>
            <person name="Alvarado L."/>
            <person name="Arachchi H.M."/>
            <person name="Berlin A.M."/>
            <person name="Chapman S.B."/>
            <person name="Goldberg J."/>
            <person name="Griggs A."/>
            <person name="Gujja S."/>
            <person name="Hansen M."/>
            <person name="Howarth C."/>
            <person name="Imamovic A."/>
            <person name="Larimer J."/>
            <person name="McCowan C."/>
            <person name="Montmayeur A."/>
            <person name="Murphy C."/>
            <person name="Neiman D."/>
            <person name="Pearson M."/>
            <person name="Priest M."/>
            <person name="Roberts A."/>
            <person name="Saif S."/>
            <person name="Shea T."/>
            <person name="Sisk P."/>
            <person name="Sykes S."/>
            <person name="Wortman J."/>
            <person name="Nusbaum C."/>
            <person name="Birren B."/>
        </authorList>
    </citation>
    <scope>NUCLEOTIDE SEQUENCE [LARGE SCALE GENOMIC DNA]</scope>
    <source>
        <strain evidence="10">CBS 100218</strain>
    </source>
</reference>
<dbReference type="HOGENOM" id="CLU_008497_1_0_1"/>
<dbReference type="AlphaFoldDB" id="R7Z648"/>
<gene>
    <name evidence="9" type="ORF">W97_08759</name>
</gene>
<keyword evidence="3 5" id="KW-0539">Nucleus</keyword>
<dbReference type="InterPro" id="IPR013087">
    <property type="entry name" value="Znf_C2H2_type"/>
</dbReference>
<dbReference type="Proteomes" id="UP000016924">
    <property type="component" value="Unassembled WGS sequence"/>
</dbReference>
<dbReference type="CDD" id="cd00086">
    <property type="entry name" value="homeodomain"/>
    <property type="match status" value="1"/>
</dbReference>
<dbReference type="InterPro" id="IPR001356">
    <property type="entry name" value="HD"/>
</dbReference>
<dbReference type="GO" id="GO:0003677">
    <property type="term" value="F:DNA binding"/>
    <property type="evidence" value="ECO:0007669"/>
    <property type="project" value="UniProtKB-UniRule"/>
</dbReference>
<feature type="region of interest" description="Disordered" evidence="6">
    <location>
        <begin position="233"/>
        <end position="262"/>
    </location>
</feature>
<feature type="region of interest" description="Disordered" evidence="6">
    <location>
        <begin position="375"/>
        <end position="402"/>
    </location>
</feature>
<feature type="compositionally biased region" description="Low complexity" evidence="6">
    <location>
        <begin position="587"/>
        <end position="597"/>
    </location>
</feature>
<dbReference type="EMBL" id="JH767616">
    <property type="protein sequence ID" value="EON69499.1"/>
    <property type="molecule type" value="Genomic_DNA"/>
</dbReference>
<keyword evidence="1 5" id="KW-0238">DNA-binding</keyword>
<dbReference type="PROSITE" id="PS50071">
    <property type="entry name" value="HOMEOBOX_2"/>
    <property type="match status" value="1"/>
</dbReference>
<dbReference type="STRING" id="1168221.R7Z648"/>
<keyword evidence="2 5" id="KW-0371">Homeobox</keyword>
<dbReference type="InterPro" id="IPR036864">
    <property type="entry name" value="Zn2-C6_fun-type_DNA-bd_sf"/>
</dbReference>
<dbReference type="GeneID" id="19906070"/>
<dbReference type="Pfam" id="PF05920">
    <property type="entry name" value="Homeobox_KN"/>
    <property type="match status" value="1"/>
</dbReference>
<evidence type="ECO:0000256" key="1">
    <source>
        <dbReference type="ARBA" id="ARBA00023125"/>
    </source>
</evidence>
<dbReference type="RefSeq" id="XP_007784816.1">
    <property type="nucleotide sequence ID" value="XM_007786626.1"/>
</dbReference>
<dbReference type="InterPro" id="IPR050224">
    <property type="entry name" value="TALE_homeobox"/>
</dbReference>
<dbReference type="PROSITE" id="PS50157">
    <property type="entry name" value="ZINC_FINGER_C2H2_2"/>
    <property type="match status" value="1"/>
</dbReference>
<organism evidence="9 10">
    <name type="scientific">Coniosporium apollinis (strain CBS 100218)</name>
    <name type="common">Rock-inhabiting black yeast</name>
    <dbReference type="NCBI Taxonomy" id="1168221"/>
    <lineage>
        <taxon>Eukaryota</taxon>
        <taxon>Fungi</taxon>
        <taxon>Dikarya</taxon>
        <taxon>Ascomycota</taxon>
        <taxon>Pezizomycotina</taxon>
        <taxon>Dothideomycetes</taxon>
        <taxon>Dothideomycetes incertae sedis</taxon>
        <taxon>Coniosporium</taxon>
    </lineage>
</organism>
<evidence type="ECO:0000256" key="6">
    <source>
        <dbReference type="SAM" id="MobiDB-lite"/>
    </source>
</evidence>
<proteinExistence type="predicted"/>
<dbReference type="InterPro" id="IPR008422">
    <property type="entry name" value="KN_HD"/>
</dbReference>
<keyword evidence="4" id="KW-0479">Metal-binding</keyword>
<dbReference type="GO" id="GO:0008270">
    <property type="term" value="F:zinc ion binding"/>
    <property type="evidence" value="ECO:0007669"/>
    <property type="project" value="UniProtKB-KW"/>
</dbReference>
<keyword evidence="4" id="KW-0862">Zinc</keyword>
<dbReference type="Pfam" id="PF03221">
    <property type="entry name" value="HTH_Tnp_Tc5"/>
    <property type="match status" value="1"/>
</dbReference>
<dbReference type="PROSITE" id="PS00028">
    <property type="entry name" value="ZINC_FINGER_C2H2_1"/>
    <property type="match status" value="1"/>
</dbReference>
<feature type="compositionally biased region" description="Polar residues" evidence="6">
    <location>
        <begin position="619"/>
        <end position="630"/>
    </location>
</feature>
<dbReference type="eggNOG" id="KOG0773">
    <property type="taxonomic scope" value="Eukaryota"/>
</dbReference>
<keyword evidence="10" id="KW-1185">Reference proteome</keyword>
<dbReference type="InterPro" id="IPR009057">
    <property type="entry name" value="Homeodomain-like_sf"/>
</dbReference>
<dbReference type="SUPFAM" id="SSF46689">
    <property type="entry name" value="Homeodomain-like"/>
    <property type="match status" value="1"/>
</dbReference>
<feature type="compositionally biased region" description="Basic residues" evidence="6">
    <location>
        <begin position="233"/>
        <end position="243"/>
    </location>
</feature>
<evidence type="ECO:0000259" key="7">
    <source>
        <dbReference type="PROSITE" id="PS50071"/>
    </source>
</evidence>
<feature type="compositionally biased region" description="Polar residues" evidence="6">
    <location>
        <begin position="250"/>
        <end position="262"/>
    </location>
</feature>
<name>R7Z648_CONA1</name>
<feature type="DNA-binding region" description="Homeobox" evidence="5">
    <location>
        <begin position="179"/>
        <end position="241"/>
    </location>
</feature>
<dbReference type="GO" id="GO:0000981">
    <property type="term" value="F:DNA-binding transcription factor activity, RNA polymerase II-specific"/>
    <property type="evidence" value="ECO:0007669"/>
    <property type="project" value="InterPro"/>
</dbReference>
<evidence type="ECO:0000256" key="3">
    <source>
        <dbReference type="ARBA" id="ARBA00023242"/>
    </source>
</evidence>
<evidence type="ECO:0000313" key="9">
    <source>
        <dbReference type="EMBL" id="EON69499.1"/>
    </source>
</evidence>
<feature type="domain" description="C2H2-type" evidence="8">
    <location>
        <begin position="408"/>
        <end position="436"/>
    </location>
</feature>
<keyword evidence="4" id="KW-0863">Zinc-finger</keyword>
<evidence type="ECO:0000259" key="8">
    <source>
        <dbReference type="PROSITE" id="PS50157"/>
    </source>
</evidence>